<dbReference type="Pfam" id="PF08478">
    <property type="entry name" value="POTRA_1"/>
    <property type="match status" value="1"/>
</dbReference>
<evidence type="ECO:0000313" key="12">
    <source>
        <dbReference type="Proteomes" id="UP000051927"/>
    </source>
</evidence>
<evidence type="ECO:0000256" key="5">
    <source>
        <dbReference type="ARBA" id="ARBA00022989"/>
    </source>
</evidence>
<feature type="compositionally biased region" description="Polar residues" evidence="8">
    <location>
        <begin position="40"/>
        <end position="54"/>
    </location>
</feature>
<name>A0ABR5Q1H7_9ACTN</name>
<accession>A0ABR5Q1H7</accession>
<keyword evidence="5 9" id="KW-1133">Transmembrane helix</keyword>
<dbReference type="RefSeq" id="WP_003148375.1">
    <property type="nucleotide sequence ID" value="NZ_JQCP01000001.1"/>
</dbReference>
<feature type="domain" description="POTRA" evidence="10">
    <location>
        <begin position="110"/>
        <end position="178"/>
    </location>
</feature>
<evidence type="ECO:0000256" key="8">
    <source>
        <dbReference type="SAM" id="MobiDB-lite"/>
    </source>
</evidence>
<dbReference type="Pfam" id="PF03799">
    <property type="entry name" value="FtsQ_DivIB_C"/>
    <property type="match status" value="1"/>
</dbReference>
<keyword evidence="6 9" id="KW-0472">Membrane</keyword>
<evidence type="ECO:0000256" key="4">
    <source>
        <dbReference type="ARBA" id="ARBA00022692"/>
    </source>
</evidence>
<evidence type="ECO:0000256" key="6">
    <source>
        <dbReference type="ARBA" id="ARBA00023136"/>
    </source>
</evidence>
<evidence type="ECO:0000256" key="7">
    <source>
        <dbReference type="ARBA" id="ARBA00023306"/>
    </source>
</evidence>
<evidence type="ECO:0000259" key="10">
    <source>
        <dbReference type="PROSITE" id="PS51779"/>
    </source>
</evidence>
<dbReference type="InterPro" id="IPR013685">
    <property type="entry name" value="POTRA_FtsQ_type"/>
</dbReference>
<dbReference type="Gene3D" id="3.10.20.310">
    <property type="entry name" value="membrane protein fhac"/>
    <property type="match status" value="1"/>
</dbReference>
<dbReference type="InterPro" id="IPR005548">
    <property type="entry name" value="Cell_div_FtsQ/DivIB_C"/>
</dbReference>
<dbReference type="GeneID" id="84904162"/>
<keyword evidence="3" id="KW-0132">Cell division</keyword>
<keyword evidence="2" id="KW-1003">Cell membrane</keyword>
<keyword evidence="12" id="KW-1185">Reference proteome</keyword>
<evidence type="ECO:0000256" key="9">
    <source>
        <dbReference type="SAM" id="Phobius"/>
    </source>
</evidence>
<protein>
    <submittedName>
        <fullName evidence="11">Potra domain, ftsq-type family</fullName>
    </submittedName>
</protein>
<dbReference type="EMBL" id="JQCP01000001">
    <property type="protein sequence ID" value="KRO03012.1"/>
    <property type="molecule type" value="Genomic_DNA"/>
</dbReference>
<keyword evidence="7" id="KW-0131">Cell cycle</keyword>
<evidence type="ECO:0000256" key="1">
    <source>
        <dbReference type="ARBA" id="ARBA00004370"/>
    </source>
</evidence>
<evidence type="ECO:0000313" key="11">
    <source>
        <dbReference type="EMBL" id="KRO03012.1"/>
    </source>
</evidence>
<organism evidence="11 12">
    <name type="scientific">Lancefieldella rimae</name>
    <dbReference type="NCBI Taxonomy" id="1383"/>
    <lineage>
        <taxon>Bacteria</taxon>
        <taxon>Bacillati</taxon>
        <taxon>Actinomycetota</taxon>
        <taxon>Coriobacteriia</taxon>
        <taxon>Coriobacteriales</taxon>
        <taxon>Atopobiaceae</taxon>
        <taxon>Lancefieldella</taxon>
    </lineage>
</organism>
<proteinExistence type="predicted"/>
<feature type="region of interest" description="Disordered" evidence="8">
    <location>
        <begin position="329"/>
        <end position="387"/>
    </location>
</feature>
<dbReference type="Proteomes" id="UP000051927">
    <property type="component" value="Unassembled WGS sequence"/>
</dbReference>
<dbReference type="PANTHER" id="PTHR37820:SF1">
    <property type="entry name" value="CELL DIVISION PROTEIN FTSQ"/>
    <property type="match status" value="1"/>
</dbReference>
<dbReference type="InterPro" id="IPR050487">
    <property type="entry name" value="FtsQ_DivIB"/>
</dbReference>
<comment type="subcellular location">
    <subcellularLocation>
        <location evidence="1">Membrane</location>
    </subcellularLocation>
</comment>
<dbReference type="InterPro" id="IPR034746">
    <property type="entry name" value="POTRA"/>
</dbReference>
<reference evidence="11 12" key="1">
    <citation type="journal article" date="2015" name="Genome Announc.">
        <title>Expanding the biotechnology potential of lactobacilli through comparative genomics of 213 strains and associated genera.</title>
        <authorList>
            <person name="Sun Z."/>
            <person name="Harris H.M."/>
            <person name="McCann A."/>
            <person name="Guo C."/>
            <person name="Argimon S."/>
            <person name="Zhang W."/>
            <person name="Yang X."/>
            <person name="Jeffery I.B."/>
            <person name="Cooney J.C."/>
            <person name="Kagawa T.F."/>
            <person name="Liu W."/>
            <person name="Song Y."/>
            <person name="Salvetti E."/>
            <person name="Wrobel A."/>
            <person name="Rasinkangas P."/>
            <person name="Parkhill J."/>
            <person name="Rea M.C."/>
            <person name="O'Sullivan O."/>
            <person name="Ritari J."/>
            <person name="Douillard F.P."/>
            <person name="Paul Ross R."/>
            <person name="Yang R."/>
            <person name="Briner A.E."/>
            <person name="Felis G.E."/>
            <person name="de Vos W.M."/>
            <person name="Barrangou R."/>
            <person name="Klaenhammer T.R."/>
            <person name="Caufield P.W."/>
            <person name="Cui Y."/>
            <person name="Zhang H."/>
            <person name="O'Toole P.W."/>
        </authorList>
    </citation>
    <scope>NUCLEOTIDE SEQUENCE [LARGE SCALE GENOMIC DNA]</scope>
    <source>
        <strain evidence="11 12">DSM 7090</strain>
    </source>
</reference>
<gene>
    <name evidence="11" type="ORF">IV60_GL000187</name>
</gene>
<comment type="caution">
    <text evidence="11">The sequence shown here is derived from an EMBL/GenBank/DDBJ whole genome shotgun (WGS) entry which is preliminary data.</text>
</comment>
<sequence length="387" mass="41729">MAQNTDRRRGTPRKAKSVPKVSQAPAQDTARASQRKPRTRSQASKKTSGTSVQGASAYRSPSEARAERLRRANHGTVDVKKTIRRVCIGLVAFMVVGLVAFFVLKNSSVFAITNITVDPTDHITNEDIQKLVAVPEGTTLLNMDEKQITENLKEDPWVASVSFERQFPNTLHITITEHKVAALVVPSAGSSAWYLSDEGTWLQKVDLSVGENSSLSAAALAQAEKDGVLLVSDVPATVNPVAGAPATDEVIKAVLTYQSTFTSELTSQIVSYSAASSDSINITLTNGIQVALGSPTQIEDKEKVILRMIEQYAGEMTYLNVRVPSSPTYRRVAGGNTQNGTGISTTSTSTNQSESTSQEEQGEKTSQTEEETSQTKKTETDQQSSSQ</sequence>
<feature type="region of interest" description="Disordered" evidence="8">
    <location>
        <begin position="1"/>
        <end position="69"/>
    </location>
</feature>
<keyword evidence="4 9" id="KW-0812">Transmembrane</keyword>
<evidence type="ECO:0000256" key="3">
    <source>
        <dbReference type="ARBA" id="ARBA00022618"/>
    </source>
</evidence>
<dbReference type="PANTHER" id="PTHR37820">
    <property type="entry name" value="CELL DIVISION PROTEIN DIVIB"/>
    <property type="match status" value="1"/>
</dbReference>
<feature type="compositionally biased region" description="Low complexity" evidence="8">
    <location>
        <begin position="336"/>
        <end position="359"/>
    </location>
</feature>
<evidence type="ECO:0000256" key="2">
    <source>
        <dbReference type="ARBA" id="ARBA00022475"/>
    </source>
</evidence>
<feature type="transmembrane region" description="Helical" evidence="9">
    <location>
        <begin position="86"/>
        <end position="104"/>
    </location>
</feature>
<feature type="compositionally biased region" description="Basic and acidic residues" evidence="8">
    <location>
        <begin position="361"/>
        <end position="380"/>
    </location>
</feature>
<dbReference type="PROSITE" id="PS51779">
    <property type="entry name" value="POTRA"/>
    <property type="match status" value="1"/>
</dbReference>